<accession>A0A2H0BTE8</accession>
<organism evidence="1 2">
    <name type="scientific">Candidatus Uhrbacteria bacterium CG22_combo_CG10-13_8_21_14_all_47_17</name>
    <dbReference type="NCBI Taxonomy" id="1975041"/>
    <lineage>
        <taxon>Bacteria</taxon>
        <taxon>Candidatus Uhriibacteriota</taxon>
    </lineage>
</organism>
<dbReference type="EMBL" id="PCSZ01000017">
    <property type="protein sequence ID" value="PIP60911.1"/>
    <property type="molecule type" value="Genomic_DNA"/>
</dbReference>
<comment type="caution">
    <text evidence="1">The sequence shown here is derived from an EMBL/GenBank/DDBJ whole genome shotgun (WGS) entry which is preliminary data.</text>
</comment>
<dbReference type="Proteomes" id="UP000231581">
    <property type="component" value="Unassembled WGS sequence"/>
</dbReference>
<protein>
    <submittedName>
        <fullName evidence="1">Uncharacterized protein</fullName>
    </submittedName>
</protein>
<gene>
    <name evidence="1" type="ORF">COX00_00625</name>
</gene>
<sequence>HTSAPGAMLSESVATWSGWSSLTLSCPSGSPYWKDWSSHAGTAVQEGDFLELSLGGSDMRSQVLVCTDPANPSGGQRPIIMWDPAMRGTCPGSS</sequence>
<feature type="non-terminal residue" evidence="1">
    <location>
        <position position="1"/>
    </location>
</feature>
<proteinExistence type="predicted"/>
<reference evidence="1 2" key="1">
    <citation type="submission" date="2017-09" db="EMBL/GenBank/DDBJ databases">
        <title>Depth-based differentiation of microbial function through sediment-hosted aquifers and enrichment of novel symbionts in the deep terrestrial subsurface.</title>
        <authorList>
            <person name="Probst A.J."/>
            <person name="Ladd B."/>
            <person name="Jarett J.K."/>
            <person name="Geller-Mcgrath D.E."/>
            <person name="Sieber C.M."/>
            <person name="Emerson J.B."/>
            <person name="Anantharaman K."/>
            <person name="Thomas B.C."/>
            <person name="Malmstrom R."/>
            <person name="Stieglmeier M."/>
            <person name="Klingl A."/>
            <person name="Woyke T."/>
            <person name="Ryan C.M."/>
            <person name="Banfield J.F."/>
        </authorList>
    </citation>
    <scope>NUCLEOTIDE SEQUENCE [LARGE SCALE GENOMIC DNA]</scope>
    <source>
        <strain evidence="1">CG22_combo_CG10-13_8_21_14_all_47_17</strain>
    </source>
</reference>
<dbReference type="AlphaFoldDB" id="A0A2H0BTE8"/>
<evidence type="ECO:0000313" key="2">
    <source>
        <dbReference type="Proteomes" id="UP000231581"/>
    </source>
</evidence>
<name>A0A2H0BTE8_9BACT</name>
<evidence type="ECO:0000313" key="1">
    <source>
        <dbReference type="EMBL" id="PIP60911.1"/>
    </source>
</evidence>